<protein>
    <recommendedName>
        <fullName evidence="4">Histone H2A</fullName>
    </recommendedName>
</protein>
<dbReference type="GO" id="GO:0000786">
    <property type="term" value="C:nucleosome"/>
    <property type="evidence" value="ECO:0007669"/>
    <property type="project" value="UniProtKB-KW"/>
</dbReference>
<keyword evidence="4" id="KW-0539">Nucleus</keyword>
<keyword evidence="5" id="KW-0812">Transmembrane</keyword>
<keyword evidence="4" id="KW-0238">DNA-binding</keyword>
<comment type="caution">
    <text evidence="7">The sequence shown here is derived from an EMBL/GenBank/DDBJ whole genome shotgun (WGS) entry which is preliminary data.</text>
</comment>
<comment type="subcellular location">
    <subcellularLocation>
        <location evidence="1">Chromosome</location>
    </subcellularLocation>
    <subcellularLocation>
        <location evidence="4">Nucleus</location>
    </subcellularLocation>
</comment>
<keyword evidence="5" id="KW-0472">Membrane</keyword>
<name>A0A4V6A350_STECR</name>
<evidence type="ECO:0000313" key="8">
    <source>
        <dbReference type="Proteomes" id="UP000298663"/>
    </source>
</evidence>
<comment type="similarity">
    <text evidence="4">Belongs to the histone H2A family.</text>
</comment>
<dbReference type="AlphaFoldDB" id="A0A4V6A350"/>
<evidence type="ECO:0000256" key="1">
    <source>
        <dbReference type="ARBA" id="ARBA00004286"/>
    </source>
</evidence>
<evidence type="ECO:0000256" key="3">
    <source>
        <dbReference type="ARBA" id="ARBA00023269"/>
    </source>
</evidence>
<proteinExistence type="inferred from homology"/>
<dbReference type="GO" id="GO:0005634">
    <property type="term" value="C:nucleus"/>
    <property type="evidence" value="ECO:0007669"/>
    <property type="project" value="UniProtKB-SubCell"/>
</dbReference>
<keyword evidence="5" id="KW-1133">Transmembrane helix</keyword>
<feature type="domain" description="Histone H2A C-terminal" evidence="6">
    <location>
        <begin position="73"/>
        <end position="106"/>
    </location>
</feature>
<evidence type="ECO:0000313" key="7">
    <source>
        <dbReference type="EMBL" id="TKR81725.1"/>
    </source>
</evidence>
<dbReference type="Proteomes" id="UP000298663">
    <property type="component" value="Unassembled WGS sequence"/>
</dbReference>
<dbReference type="OrthoDB" id="9421954at2759"/>
<dbReference type="SUPFAM" id="SSF47113">
    <property type="entry name" value="Histone-fold"/>
    <property type="match status" value="1"/>
</dbReference>
<dbReference type="InterPro" id="IPR009072">
    <property type="entry name" value="Histone-fold"/>
</dbReference>
<reference evidence="7 8" key="1">
    <citation type="journal article" date="2015" name="Genome Biol.">
        <title>Comparative genomics of Steinernema reveals deeply conserved gene regulatory networks.</title>
        <authorList>
            <person name="Dillman A.R."/>
            <person name="Macchietto M."/>
            <person name="Porter C.F."/>
            <person name="Rogers A."/>
            <person name="Williams B."/>
            <person name="Antoshechkin I."/>
            <person name="Lee M.M."/>
            <person name="Goodwin Z."/>
            <person name="Lu X."/>
            <person name="Lewis E.E."/>
            <person name="Goodrich-Blair H."/>
            <person name="Stock S.P."/>
            <person name="Adams B.J."/>
            <person name="Sternberg P.W."/>
            <person name="Mortazavi A."/>
        </authorList>
    </citation>
    <scope>NUCLEOTIDE SEQUENCE [LARGE SCALE GENOMIC DNA]</scope>
    <source>
        <strain evidence="7 8">ALL</strain>
    </source>
</reference>
<organism evidence="7 8">
    <name type="scientific">Steinernema carpocapsae</name>
    <name type="common">Entomopathogenic nematode</name>
    <dbReference type="NCBI Taxonomy" id="34508"/>
    <lineage>
        <taxon>Eukaryota</taxon>
        <taxon>Metazoa</taxon>
        <taxon>Ecdysozoa</taxon>
        <taxon>Nematoda</taxon>
        <taxon>Chromadorea</taxon>
        <taxon>Rhabditida</taxon>
        <taxon>Tylenchina</taxon>
        <taxon>Panagrolaimomorpha</taxon>
        <taxon>Strongyloidoidea</taxon>
        <taxon>Steinernematidae</taxon>
        <taxon>Steinernema</taxon>
    </lineage>
</organism>
<dbReference type="PRINTS" id="PR00620">
    <property type="entry name" value="HISTONEH2A"/>
</dbReference>
<feature type="transmembrane region" description="Helical" evidence="5">
    <location>
        <begin position="39"/>
        <end position="56"/>
    </location>
</feature>
<evidence type="ECO:0000256" key="2">
    <source>
        <dbReference type="ARBA" id="ARBA00022454"/>
    </source>
</evidence>
<sequence>MVRQTRGGKHLSKSTRAGLVFSVARLQSRLKKDRYSERIGVGAAVFMTALVEYMVAEVLELPRHILLAVRSDEELSKILGQVTIAQGGVVPFVHSVLEKKGKAASAAPEGDTNMSK</sequence>
<reference evidence="7 8" key="2">
    <citation type="journal article" date="2019" name="G3 (Bethesda)">
        <title>Hybrid Assembly of the Genome of the Entomopathogenic Nematode Steinernema carpocapsae Identifies the X-Chromosome.</title>
        <authorList>
            <person name="Serra L."/>
            <person name="Macchietto M."/>
            <person name="Macias-Munoz A."/>
            <person name="McGill C.J."/>
            <person name="Rodriguez I.M."/>
            <person name="Rodriguez B."/>
            <person name="Murad R."/>
            <person name="Mortazavi A."/>
        </authorList>
    </citation>
    <scope>NUCLEOTIDE SEQUENCE [LARGE SCALE GENOMIC DNA]</scope>
    <source>
        <strain evidence="7 8">ALL</strain>
    </source>
</reference>
<dbReference type="STRING" id="34508.A0A4V6A350"/>
<dbReference type="PANTHER" id="PTHR23430">
    <property type="entry name" value="HISTONE H2A"/>
    <property type="match status" value="1"/>
</dbReference>
<dbReference type="InterPro" id="IPR002119">
    <property type="entry name" value="Histone_H2A"/>
</dbReference>
<dbReference type="SMART" id="SM00414">
    <property type="entry name" value="H2A"/>
    <property type="match status" value="1"/>
</dbReference>
<dbReference type="Pfam" id="PF16211">
    <property type="entry name" value="Histone_H2A_C"/>
    <property type="match status" value="1"/>
</dbReference>
<dbReference type="EMBL" id="AZBU02000004">
    <property type="protein sequence ID" value="TKR81725.1"/>
    <property type="molecule type" value="Genomic_DNA"/>
</dbReference>
<accession>A0A4V6A350</accession>
<gene>
    <name evidence="7" type="ORF">L596_015551</name>
</gene>
<evidence type="ECO:0000256" key="5">
    <source>
        <dbReference type="SAM" id="Phobius"/>
    </source>
</evidence>
<evidence type="ECO:0000259" key="6">
    <source>
        <dbReference type="Pfam" id="PF16211"/>
    </source>
</evidence>
<dbReference type="GO" id="GO:0030527">
    <property type="term" value="F:structural constituent of chromatin"/>
    <property type="evidence" value="ECO:0007669"/>
    <property type="project" value="InterPro"/>
</dbReference>
<dbReference type="CDD" id="cd00074">
    <property type="entry name" value="HFD_H2A"/>
    <property type="match status" value="1"/>
</dbReference>
<keyword evidence="2 4" id="KW-0158">Chromosome</keyword>
<dbReference type="GO" id="GO:0046982">
    <property type="term" value="F:protein heterodimerization activity"/>
    <property type="evidence" value="ECO:0007669"/>
    <property type="project" value="InterPro"/>
</dbReference>
<comment type="subunit">
    <text evidence="4">The nucleosome is a histone octamer containing two molecules each of H2A, H2B, H3 and H4 assembled in one H3-H4 heterotetramer and two H2A-H2B heterodimers. The octamer wraps approximately 147 bp of DNA.</text>
</comment>
<dbReference type="GO" id="GO:0003677">
    <property type="term" value="F:DNA binding"/>
    <property type="evidence" value="ECO:0007669"/>
    <property type="project" value="UniProtKB-KW"/>
</dbReference>
<dbReference type="Gene3D" id="1.10.20.10">
    <property type="entry name" value="Histone, subunit A"/>
    <property type="match status" value="1"/>
</dbReference>
<keyword evidence="8" id="KW-1185">Reference proteome</keyword>
<dbReference type="InterPro" id="IPR032454">
    <property type="entry name" value="Histone_H2A_C"/>
</dbReference>
<evidence type="ECO:0000256" key="4">
    <source>
        <dbReference type="RuleBase" id="RU003767"/>
    </source>
</evidence>
<keyword evidence="3 4" id="KW-0544">Nucleosome core</keyword>